<dbReference type="PANTHER" id="PTHR40088:SF2">
    <property type="entry name" value="SECRETED SUGAR HYDROLASE"/>
    <property type="match status" value="1"/>
</dbReference>
<reference evidence="6 7" key="1">
    <citation type="submission" date="2022-10" db="EMBL/GenBank/DDBJ databases">
        <title>Luteolibacter flavescens strain MCCC 1K03193, whole genome shotgun sequencing project.</title>
        <authorList>
            <person name="Zhao G."/>
            <person name="Shen L."/>
        </authorList>
    </citation>
    <scope>NUCLEOTIDE SEQUENCE [LARGE SCALE GENOMIC DNA]</scope>
    <source>
        <strain evidence="6 7">MCCC 1K03193</strain>
    </source>
</reference>
<evidence type="ECO:0000256" key="4">
    <source>
        <dbReference type="SAM" id="SignalP"/>
    </source>
</evidence>
<accession>A0ABT3FKP4</accession>
<gene>
    <name evidence="6" type="ORF">OKA04_05400</name>
</gene>
<evidence type="ECO:0000313" key="6">
    <source>
        <dbReference type="EMBL" id="MCW1884156.1"/>
    </source>
</evidence>
<dbReference type="InterPro" id="IPR006626">
    <property type="entry name" value="PbH1"/>
</dbReference>
<dbReference type="Gene3D" id="2.160.20.10">
    <property type="entry name" value="Single-stranded right-handed beta-helix, Pectin lyase-like"/>
    <property type="match status" value="1"/>
</dbReference>
<evidence type="ECO:0000256" key="2">
    <source>
        <dbReference type="ARBA" id="ARBA00022525"/>
    </source>
</evidence>
<proteinExistence type="predicted"/>
<dbReference type="RefSeq" id="WP_264500115.1">
    <property type="nucleotide sequence ID" value="NZ_JAPDDS010000002.1"/>
</dbReference>
<feature type="domain" description="Right handed beta helix" evidence="5">
    <location>
        <begin position="137"/>
        <end position="334"/>
    </location>
</feature>
<dbReference type="Proteomes" id="UP001207930">
    <property type="component" value="Unassembled WGS sequence"/>
</dbReference>
<dbReference type="Pfam" id="PF13229">
    <property type="entry name" value="Beta_helix"/>
    <property type="match status" value="1"/>
</dbReference>
<keyword evidence="3 4" id="KW-0732">Signal</keyword>
<protein>
    <submittedName>
        <fullName evidence="6">Right-handed parallel beta-helix repeat-containing protein</fullName>
    </submittedName>
</protein>
<evidence type="ECO:0000256" key="1">
    <source>
        <dbReference type="ARBA" id="ARBA00004613"/>
    </source>
</evidence>
<feature type="chain" id="PRO_5046585807" evidence="4">
    <location>
        <begin position="19"/>
        <end position="644"/>
    </location>
</feature>
<dbReference type="InterPro" id="IPR039448">
    <property type="entry name" value="Beta_helix"/>
</dbReference>
<feature type="signal peptide" evidence="4">
    <location>
        <begin position="1"/>
        <end position="18"/>
    </location>
</feature>
<dbReference type="PANTHER" id="PTHR40088">
    <property type="entry name" value="PECTATE LYASE (EUROFUNG)"/>
    <property type="match status" value="1"/>
</dbReference>
<dbReference type="SMART" id="SM00710">
    <property type="entry name" value="PbH1"/>
    <property type="match status" value="7"/>
</dbReference>
<evidence type="ECO:0000259" key="5">
    <source>
        <dbReference type="Pfam" id="PF13229"/>
    </source>
</evidence>
<comment type="subcellular location">
    <subcellularLocation>
        <location evidence="1">Secreted</location>
    </subcellularLocation>
</comment>
<dbReference type="InterPro" id="IPR052052">
    <property type="entry name" value="Polysaccharide_Lyase_9"/>
</dbReference>
<evidence type="ECO:0000313" key="7">
    <source>
        <dbReference type="Proteomes" id="UP001207930"/>
    </source>
</evidence>
<sequence length="644" mass="67940">MNLRALCTLALLSLPLTAADYHLSPTGSDAAAGSEAQPWKTLAHAVPLLAAGDTLHLHAGVYAERLLLSGKSGTAVAPIVIRAWQGAAAAIDGGTLTVPTSGGRAGLVEMKNCNHVHLRGLDIRNYKTTSASSIPTGLLIEGSGSGLKVLDCKVHEIWQSSTTKASNGFGVAVYGNTATAIDGLVIDGNEVHNLRTGQSESLVLNGNVTNFTVSRNHVHHCNNIGIDMIGYEGSAPAAVDRARDGVARDNLVHDIDSAYNPGYGGNFTTGGGDRSAAGIYIDGGTNIIVERNRVYGSNFGIELASEAAGGFTDHIVMRDNLLHHNHKAGIIMGGYDHQRGTTRNCEVRNNTLYRNDTDVSHGGQITLQFYLQDNAFKNNILWASEATGQMVVHYVEGGSAAQRAFSTSNVFDYNLYYYGGSEAAIEFGLNRTGSGGGNQGNTTYSGLAAWRTAVGSDANSAFLNPGFAVATPGATPAAEDFKITPAAAARDRGEPGFVPAAAEKDYFGKSRRANGRVDVGAHEFMTGLQAWRDTHFSLPDGGPPAGNDDDPDADGIRNLVEYSQGMNPTLADLHLAPSGSMAGSVFRFRYRKDAPELTYAVQSSTDLGTWPAATPAEQGDGSGNYWRDFPMAGGNRFVRLSVSP</sequence>
<dbReference type="InterPro" id="IPR012334">
    <property type="entry name" value="Pectin_lyas_fold"/>
</dbReference>
<dbReference type="InterPro" id="IPR011050">
    <property type="entry name" value="Pectin_lyase_fold/virulence"/>
</dbReference>
<keyword evidence="7" id="KW-1185">Reference proteome</keyword>
<name>A0ABT3FKP4_9BACT</name>
<keyword evidence="2" id="KW-0964">Secreted</keyword>
<organism evidence="6 7">
    <name type="scientific">Luteolibacter flavescens</name>
    <dbReference type="NCBI Taxonomy" id="1859460"/>
    <lineage>
        <taxon>Bacteria</taxon>
        <taxon>Pseudomonadati</taxon>
        <taxon>Verrucomicrobiota</taxon>
        <taxon>Verrucomicrobiia</taxon>
        <taxon>Verrucomicrobiales</taxon>
        <taxon>Verrucomicrobiaceae</taxon>
        <taxon>Luteolibacter</taxon>
    </lineage>
</organism>
<dbReference type="EMBL" id="JAPDDS010000002">
    <property type="protein sequence ID" value="MCW1884156.1"/>
    <property type="molecule type" value="Genomic_DNA"/>
</dbReference>
<comment type="caution">
    <text evidence="6">The sequence shown here is derived from an EMBL/GenBank/DDBJ whole genome shotgun (WGS) entry which is preliminary data.</text>
</comment>
<dbReference type="SUPFAM" id="SSF51126">
    <property type="entry name" value="Pectin lyase-like"/>
    <property type="match status" value="1"/>
</dbReference>
<evidence type="ECO:0000256" key="3">
    <source>
        <dbReference type="ARBA" id="ARBA00022729"/>
    </source>
</evidence>